<dbReference type="GO" id="GO:0032543">
    <property type="term" value="P:mitochondrial translation"/>
    <property type="evidence" value="ECO:0007669"/>
    <property type="project" value="TreeGrafter"/>
</dbReference>
<dbReference type="Gene3D" id="3.30.1320.10">
    <property type="match status" value="1"/>
</dbReference>
<comment type="similarity">
    <text evidence="1">Belongs to the bacterial ribosomal protein bS16 family.</text>
</comment>
<sequence length="113" mass="12297">MPVRIRLARYGHRNHPFYRIYVADSRAPRDGKHLEIVGHYDPKPEIDGNKHLGLKIDRVKYWLSVGAQPSDTVARLLGQAGIIPPPPRKGGGRPGAAPATGRGFAASALTTNL</sequence>
<accession>A0A7S0PPZ8</accession>
<evidence type="ECO:0000256" key="1">
    <source>
        <dbReference type="ARBA" id="ARBA00006668"/>
    </source>
</evidence>
<dbReference type="GO" id="GO:0015935">
    <property type="term" value="C:small ribosomal subunit"/>
    <property type="evidence" value="ECO:0007669"/>
    <property type="project" value="TreeGrafter"/>
</dbReference>
<dbReference type="PANTHER" id="PTHR12919:SF39">
    <property type="entry name" value="SMALL RIBOSOMAL SUBUNIT PROTEIN BS16M_BS16C"/>
    <property type="match status" value="1"/>
</dbReference>
<protein>
    <recommendedName>
        <fullName evidence="6">Ribosomal protein S16</fullName>
    </recommendedName>
</protein>
<evidence type="ECO:0008006" key="6">
    <source>
        <dbReference type="Google" id="ProtNLM"/>
    </source>
</evidence>
<keyword evidence="2" id="KW-0689">Ribosomal protein</keyword>
<evidence type="ECO:0000256" key="3">
    <source>
        <dbReference type="ARBA" id="ARBA00023274"/>
    </source>
</evidence>
<reference evidence="5" key="1">
    <citation type="submission" date="2021-01" db="EMBL/GenBank/DDBJ databases">
        <authorList>
            <person name="Corre E."/>
            <person name="Pelletier E."/>
            <person name="Niang G."/>
            <person name="Scheremetjew M."/>
            <person name="Finn R."/>
            <person name="Kale V."/>
            <person name="Holt S."/>
            <person name="Cochrane G."/>
            <person name="Meng A."/>
            <person name="Brown T."/>
            <person name="Cohen L."/>
        </authorList>
    </citation>
    <scope>NUCLEOTIDE SEQUENCE</scope>
    <source>
        <strain evidence="5">CCMP494</strain>
    </source>
</reference>
<keyword evidence="3" id="KW-0687">Ribonucleoprotein</keyword>
<dbReference type="GO" id="GO:0005739">
    <property type="term" value="C:mitochondrion"/>
    <property type="evidence" value="ECO:0007669"/>
    <property type="project" value="GOC"/>
</dbReference>
<evidence type="ECO:0000313" key="5">
    <source>
        <dbReference type="EMBL" id="CAD8583747.1"/>
    </source>
</evidence>
<dbReference type="InterPro" id="IPR000307">
    <property type="entry name" value="Ribosomal_bS16"/>
</dbReference>
<dbReference type="GO" id="GO:0003735">
    <property type="term" value="F:structural constituent of ribosome"/>
    <property type="evidence" value="ECO:0007669"/>
    <property type="project" value="InterPro"/>
</dbReference>
<dbReference type="HAMAP" id="MF_00385">
    <property type="entry name" value="Ribosomal_bS16"/>
    <property type="match status" value="1"/>
</dbReference>
<dbReference type="InterPro" id="IPR023803">
    <property type="entry name" value="Ribosomal_bS16_dom_sf"/>
</dbReference>
<dbReference type="EMBL" id="HBEV01005495">
    <property type="protein sequence ID" value="CAD8583747.1"/>
    <property type="molecule type" value="Transcribed_RNA"/>
</dbReference>
<dbReference type="PANTHER" id="PTHR12919">
    <property type="entry name" value="30S RIBOSOMAL PROTEIN S16"/>
    <property type="match status" value="1"/>
</dbReference>
<organism evidence="5">
    <name type="scientific">Micromonas pusilla</name>
    <name type="common">Picoplanktonic green alga</name>
    <name type="synonym">Chromulina pusilla</name>
    <dbReference type="NCBI Taxonomy" id="38833"/>
    <lineage>
        <taxon>Eukaryota</taxon>
        <taxon>Viridiplantae</taxon>
        <taxon>Chlorophyta</taxon>
        <taxon>Mamiellophyceae</taxon>
        <taxon>Mamiellales</taxon>
        <taxon>Mamiellaceae</taxon>
        <taxon>Micromonas</taxon>
    </lineage>
</organism>
<dbReference type="AlphaFoldDB" id="A0A7S0PPZ8"/>
<feature type="compositionally biased region" description="Low complexity" evidence="4">
    <location>
        <begin position="95"/>
        <end position="113"/>
    </location>
</feature>
<evidence type="ECO:0000256" key="2">
    <source>
        <dbReference type="ARBA" id="ARBA00022980"/>
    </source>
</evidence>
<evidence type="ECO:0000256" key="4">
    <source>
        <dbReference type="SAM" id="MobiDB-lite"/>
    </source>
</evidence>
<proteinExistence type="inferred from homology"/>
<dbReference type="Pfam" id="PF00886">
    <property type="entry name" value="Ribosomal_S16"/>
    <property type="match status" value="1"/>
</dbReference>
<dbReference type="SUPFAM" id="SSF54565">
    <property type="entry name" value="Ribosomal protein S16"/>
    <property type="match status" value="1"/>
</dbReference>
<gene>
    <name evidence="5" type="ORF">MSP1404_LOCUS4193</name>
</gene>
<name>A0A7S0PPZ8_MICPS</name>
<dbReference type="NCBIfam" id="TIGR00002">
    <property type="entry name" value="S16"/>
    <property type="match status" value="1"/>
</dbReference>
<feature type="region of interest" description="Disordered" evidence="4">
    <location>
        <begin position="80"/>
        <end position="113"/>
    </location>
</feature>